<dbReference type="GO" id="GO:0000160">
    <property type="term" value="P:phosphorelay signal transduction system"/>
    <property type="evidence" value="ECO:0007669"/>
    <property type="project" value="InterPro"/>
</dbReference>
<dbReference type="SUPFAM" id="SSF52172">
    <property type="entry name" value="CheY-like"/>
    <property type="match status" value="1"/>
</dbReference>
<accession>A0A6P0CF58</accession>
<dbReference type="Gene3D" id="3.40.50.2300">
    <property type="match status" value="1"/>
</dbReference>
<keyword evidence="5" id="KW-1185">Reference proteome</keyword>
<dbReference type="InterPro" id="IPR011006">
    <property type="entry name" value="CheY-like_superfamily"/>
</dbReference>
<dbReference type="Pfam" id="PF00072">
    <property type="entry name" value="Response_reg"/>
    <property type="match status" value="1"/>
</dbReference>
<dbReference type="EMBL" id="JAABNT010000010">
    <property type="protein sequence ID" value="NEK23858.1"/>
    <property type="molecule type" value="Genomic_DNA"/>
</dbReference>
<sequence>MTELTKILHLEDDPEILQITGMALELIGGFTIEQVDRGEKALDVIEAFAPQLILSDVQMPGLTGPETLVEIRKIPGYENVPAVYLTARLMDGGDSLLVHPMDLDVVGKPFDPTTLADDLRKIWAKGWSAAA</sequence>
<evidence type="ECO:0000256" key="1">
    <source>
        <dbReference type="ARBA" id="ARBA00022553"/>
    </source>
</evidence>
<evidence type="ECO:0000313" key="4">
    <source>
        <dbReference type="EMBL" id="NEK23858.1"/>
    </source>
</evidence>
<dbReference type="SMART" id="SM00448">
    <property type="entry name" value="REC"/>
    <property type="match status" value="1"/>
</dbReference>
<evidence type="ECO:0000259" key="3">
    <source>
        <dbReference type="PROSITE" id="PS50110"/>
    </source>
</evidence>
<feature type="modified residue" description="4-aspartylphosphate" evidence="2">
    <location>
        <position position="56"/>
    </location>
</feature>
<evidence type="ECO:0000313" key="5">
    <source>
        <dbReference type="Proteomes" id="UP000468591"/>
    </source>
</evidence>
<dbReference type="RefSeq" id="WP_164354776.1">
    <property type="nucleotide sequence ID" value="NZ_JAABNT010000010.1"/>
</dbReference>
<organism evidence="4 5">
    <name type="scientific">Sulfitobacter sediminilitoris</name>
    <dbReference type="NCBI Taxonomy" id="2698830"/>
    <lineage>
        <taxon>Bacteria</taxon>
        <taxon>Pseudomonadati</taxon>
        <taxon>Pseudomonadota</taxon>
        <taxon>Alphaproteobacteria</taxon>
        <taxon>Rhodobacterales</taxon>
        <taxon>Roseobacteraceae</taxon>
        <taxon>Sulfitobacter</taxon>
    </lineage>
</organism>
<dbReference type="PANTHER" id="PTHR44591">
    <property type="entry name" value="STRESS RESPONSE REGULATOR PROTEIN 1"/>
    <property type="match status" value="1"/>
</dbReference>
<feature type="domain" description="Response regulatory" evidence="3">
    <location>
        <begin position="6"/>
        <end position="123"/>
    </location>
</feature>
<dbReference type="Proteomes" id="UP000468591">
    <property type="component" value="Unassembled WGS sequence"/>
</dbReference>
<proteinExistence type="predicted"/>
<name>A0A6P0CF58_9RHOB</name>
<dbReference type="InterPro" id="IPR001789">
    <property type="entry name" value="Sig_transdc_resp-reg_receiver"/>
</dbReference>
<comment type="caution">
    <text evidence="4">The sequence shown here is derived from an EMBL/GenBank/DDBJ whole genome shotgun (WGS) entry which is preliminary data.</text>
</comment>
<evidence type="ECO:0000256" key="2">
    <source>
        <dbReference type="PROSITE-ProRule" id="PRU00169"/>
    </source>
</evidence>
<protein>
    <submittedName>
        <fullName evidence="4">Response regulator</fullName>
    </submittedName>
</protein>
<dbReference type="PANTHER" id="PTHR44591:SF3">
    <property type="entry name" value="RESPONSE REGULATORY DOMAIN-CONTAINING PROTEIN"/>
    <property type="match status" value="1"/>
</dbReference>
<dbReference type="AlphaFoldDB" id="A0A6P0CF58"/>
<gene>
    <name evidence="4" type="ORF">GV827_15785</name>
</gene>
<keyword evidence="1 2" id="KW-0597">Phosphoprotein</keyword>
<dbReference type="PROSITE" id="PS50110">
    <property type="entry name" value="RESPONSE_REGULATORY"/>
    <property type="match status" value="1"/>
</dbReference>
<dbReference type="InterPro" id="IPR050595">
    <property type="entry name" value="Bact_response_regulator"/>
</dbReference>
<reference evidence="4 5" key="1">
    <citation type="submission" date="2020-01" db="EMBL/GenBank/DDBJ databases">
        <title>Sulfitobacter sediminilitoris sp. nov., isolated from a tidal flat.</title>
        <authorList>
            <person name="Park S."/>
            <person name="Yoon J.-H."/>
        </authorList>
    </citation>
    <scope>NUCLEOTIDE SEQUENCE [LARGE SCALE GENOMIC DNA]</scope>
    <source>
        <strain evidence="4 5">JBTF-M27</strain>
    </source>
</reference>